<proteinExistence type="predicted"/>
<name>A0A6M2EHY5_9ROSI</name>
<keyword evidence="1" id="KW-0472">Membrane</keyword>
<protein>
    <submittedName>
        <fullName evidence="2">Uncharacterized protein</fullName>
    </submittedName>
</protein>
<reference evidence="2" key="1">
    <citation type="submission" date="2020-03" db="EMBL/GenBank/DDBJ databases">
        <authorList>
            <person name="Zhang R."/>
        </authorList>
    </citation>
    <scope>NUCLEOTIDE SEQUENCE</scope>
</reference>
<accession>A0A6M2EHY5</accession>
<sequence length="142" mass="16613">MYHTINYPTNHYLATKPYKITKKQQKSIIFQNQKNPKQKTQQSRTTQNGNTCQYFTDLQREHLLVPKLPQLTQQKTIHGSITVWLLSAASKYFDAAFLTRCNRPKPNTKTVKINCSNQFRSIVIPPTCIYTFLFILVVFCMH</sequence>
<keyword evidence="1" id="KW-0812">Transmembrane</keyword>
<evidence type="ECO:0000256" key="1">
    <source>
        <dbReference type="SAM" id="Phobius"/>
    </source>
</evidence>
<organism evidence="2">
    <name type="scientific">Populus davidiana</name>
    <dbReference type="NCBI Taxonomy" id="266767"/>
    <lineage>
        <taxon>Eukaryota</taxon>
        <taxon>Viridiplantae</taxon>
        <taxon>Streptophyta</taxon>
        <taxon>Embryophyta</taxon>
        <taxon>Tracheophyta</taxon>
        <taxon>Spermatophyta</taxon>
        <taxon>Magnoliopsida</taxon>
        <taxon>eudicotyledons</taxon>
        <taxon>Gunneridae</taxon>
        <taxon>Pentapetalae</taxon>
        <taxon>rosids</taxon>
        <taxon>fabids</taxon>
        <taxon>Malpighiales</taxon>
        <taxon>Salicaceae</taxon>
        <taxon>Saliceae</taxon>
        <taxon>Populus</taxon>
    </lineage>
</organism>
<dbReference type="EMBL" id="GILB01004529">
    <property type="protein sequence ID" value="NUU84862.1"/>
    <property type="molecule type" value="Transcribed_RNA"/>
</dbReference>
<dbReference type="AlphaFoldDB" id="A0A6M2EHY5"/>
<feature type="transmembrane region" description="Helical" evidence="1">
    <location>
        <begin position="122"/>
        <end position="141"/>
    </location>
</feature>
<evidence type="ECO:0000313" key="2">
    <source>
        <dbReference type="EMBL" id="NUU84862.1"/>
    </source>
</evidence>
<keyword evidence="1" id="KW-1133">Transmembrane helix</keyword>